<sequence>MKSITLLALLPLFGVGMARKHRLCACESSRGSAIDDSLTQSVVTKHSNGNFVYSTYFWPIDFGAPYAGKYIHAIDRPITVNGQTASDDGFIGGDEIEALCIQAGAPHSTCFNPNGASVGAGLSYRHCGPGSGGCWTKLASDTDGLGRPRKS</sequence>
<evidence type="ECO:0000256" key="1">
    <source>
        <dbReference type="SAM" id="SignalP"/>
    </source>
</evidence>
<name>A0A7U0Q6R4_FUSOX</name>
<dbReference type="EMBL" id="MW160891">
    <property type="protein sequence ID" value="QQY97474.1"/>
    <property type="molecule type" value="Genomic_DNA"/>
</dbReference>
<evidence type="ECO:0000313" key="5">
    <source>
        <dbReference type="EMBL" id="QQY97490.1"/>
    </source>
</evidence>
<reference evidence="3" key="2">
    <citation type="journal article" name="Front. Microbiol.">
        <title>Putative Novel Effector Genes Revealed by the Genomic Analysis of the Phytopathogenic Fungus Fusarium oxysporum f. sp. physali (Foph) That Infects Cape Gooseberry Plants.</title>
        <authorList>
            <person name="Simbaqueba J."/>
            <person name="Rodriguez E.A."/>
            <person name="Burbano-David D."/>
            <person name="Gonzalez C."/>
            <person name="Caro-Quintero A."/>
        </authorList>
    </citation>
    <scope>NUCLEOTIDE SEQUENCE</scope>
    <source>
        <strain evidence="3">25</strain>
        <strain evidence="4">P12</strain>
        <strain evidence="5">UB47</strain>
    </source>
</reference>
<evidence type="ECO:0000313" key="2">
    <source>
        <dbReference type="EMBL" id="QQW38917.1"/>
    </source>
</evidence>
<organism evidence="2">
    <name type="scientific">Fusarium oxysporum f. sp. physali</name>
    <dbReference type="NCBI Taxonomy" id="2212625"/>
    <lineage>
        <taxon>Eukaryota</taxon>
        <taxon>Fungi</taxon>
        <taxon>Dikarya</taxon>
        <taxon>Ascomycota</taxon>
        <taxon>Pezizomycotina</taxon>
        <taxon>Sordariomycetes</taxon>
        <taxon>Hypocreomycetidae</taxon>
        <taxon>Hypocreales</taxon>
        <taxon>Nectriaceae</taxon>
        <taxon>Fusarium</taxon>
        <taxon>Fusarium oxysporum species complex</taxon>
    </lineage>
</organism>
<dbReference type="EMBL" id="MT738933">
    <property type="protein sequence ID" value="QQW38917.1"/>
    <property type="molecule type" value="Genomic_DNA"/>
</dbReference>
<accession>A0A7U0Q6R4</accession>
<protein>
    <submittedName>
        <fullName evidence="2">Uncharacterized protein</fullName>
    </submittedName>
</protein>
<feature type="chain" id="PRO_5036212591" evidence="1">
    <location>
        <begin position="19"/>
        <end position="151"/>
    </location>
</feature>
<feature type="signal peptide" evidence="1">
    <location>
        <begin position="1"/>
        <end position="18"/>
    </location>
</feature>
<reference evidence="2" key="1">
    <citation type="journal article" date="2020" name="bioRxiv">
        <title>Novel effector genes revealed by the genomic analysis of the phytopathogenic fungus Fusarium oxysporum f. sp. physali (Foph) that infects cape gooseberry plants.</title>
        <authorList>
            <person name="Simbaqueba J."/>
            <person name="Rodriguez E.A."/>
            <person name="Burbano-David D."/>
            <person name="Gonzalez C."/>
            <person name="Caro-Quintero A."/>
        </authorList>
    </citation>
    <scope>NUCLEOTIDE SEQUENCE</scope>
    <source>
        <strain evidence="2">MAP5</strain>
    </source>
</reference>
<keyword evidence="1" id="KW-0732">Signal</keyword>
<dbReference type="EMBL" id="MW160875">
    <property type="protein sequence ID" value="QQY97458.1"/>
    <property type="molecule type" value="Genomic_DNA"/>
</dbReference>
<dbReference type="EMBL" id="MW160907">
    <property type="protein sequence ID" value="QQY97490.1"/>
    <property type="molecule type" value="Genomic_DNA"/>
</dbReference>
<dbReference type="AlphaFoldDB" id="A0A7U0Q6R4"/>
<gene>
    <name evidence="2" type="primary">Eff4</name>
</gene>
<evidence type="ECO:0000313" key="4">
    <source>
        <dbReference type="EMBL" id="QQY97474.1"/>
    </source>
</evidence>
<evidence type="ECO:0000313" key="3">
    <source>
        <dbReference type="EMBL" id="QQY97458.1"/>
    </source>
</evidence>
<proteinExistence type="predicted"/>